<sequence>MSLAWNDEETPSITAPIMVIALEGWSDAGDAATQGLEQLALEWDTTEIAKIADEVYFPYGQVRPTVELVDGVVRSLSVPSIDIFAASPPDSENEVLLVLGPEPASHWQAFTMDLLTLADTFGVREVYILGSISADVPHTRQTPLSGASYSKRRLQEVGLEPGNFHGPAGLPLVLQEAFTREGVPATTAFAAVPHYVAGNSAPAATLRLLTWLSSVTELDMPTLALEGRVEEWRQQVDSATEADDDLQGYVHELEEQFDSVEDTSVSIEVRRTPQERIRLVDGDQLAAEFEHYLQSGGKDEGRRGGGPPTELGPDSDGGTPGRPEDR</sequence>
<feature type="region of interest" description="Disordered" evidence="1">
    <location>
        <begin position="292"/>
        <end position="326"/>
    </location>
</feature>
<dbReference type="PIRSF" id="PIRSF028754">
    <property type="entry name" value="UCP028754"/>
    <property type="match status" value="1"/>
</dbReference>
<reference evidence="2" key="2">
    <citation type="submission" date="2021-09" db="EMBL/GenBank/DDBJ databases">
        <authorList>
            <person name="Gilroy R."/>
        </authorList>
    </citation>
    <scope>NUCLEOTIDE SEQUENCE</scope>
    <source>
        <strain evidence="2">ChiGjej1B1-18357</strain>
    </source>
</reference>
<organism evidence="2 3">
    <name type="scientific">Dietzia timorensis</name>
    <dbReference type="NCBI Taxonomy" id="499555"/>
    <lineage>
        <taxon>Bacteria</taxon>
        <taxon>Bacillati</taxon>
        <taxon>Actinomycetota</taxon>
        <taxon>Actinomycetes</taxon>
        <taxon>Mycobacteriales</taxon>
        <taxon>Dietziaceae</taxon>
        <taxon>Dietzia</taxon>
    </lineage>
</organism>
<dbReference type="SUPFAM" id="SSF159659">
    <property type="entry name" value="Cgl1923-like"/>
    <property type="match status" value="1"/>
</dbReference>
<reference evidence="2" key="1">
    <citation type="journal article" date="2021" name="PeerJ">
        <title>Extensive microbial diversity within the chicken gut microbiome revealed by metagenomics and culture.</title>
        <authorList>
            <person name="Gilroy R."/>
            <person name="Ravi A."/>
            <person name="Getino M."/>
            <person name="Pursley I."/>
            <person name="Horton D.L."/>
            <person name="Alikhan N.F."/>
            <person name="Baker D."/>
            <person name="Gharbi K."/>
            <person name="Hall N."/>
            <person name="Watson M."/>
            <person name="Adriaenssens E.M."/>
            <person name="Foster-Nyarko E."/>
            <person name="Jarju S."/>
            <person name="Secka A."/>
            <person name="Antonio M."/>
            <person name="Oren A."/>
            <person name="Chaudhuri R.R."/>
            <person name="La Ragione R."/>
            <person name="Hildebrand F."/>
            <person name="Pallen M.J."/>
        </authorList>
    </citation>
    <scope>NUCLEOTIDE SEQUENCE</scope>
    <source>
        <strain evidence="2">ChiGjej1B1-18357</strain>
    </source>
</reference>
<dbReference type="Proteomes" id="UP000776650">
    <property type="component" value="Unassembled WGS sequence"/>
</dbReference>
<dbReference type="InterPro" id="IPR019151">
    <property type="entry name" value="Proteasome_assmbl_chaperone_2"/>
</dbReference>
<accession>A0A921JZ19</accession>
<gene>
    <name evidence="2" type="ORF">K8V11_05705</name>
</gene>
<dbReference type="Gene3D" id="3.40.50.10900">
    <property type="entry name" value="PAC-like subunit"/>
    <property type="match status" value="1"/>
</dbReference>
<comment type="caution">
    <text evidence="2">The sequence shown here is derived from an EMBL/GenBank/DDBJ whole genome shotgun (WGS) entry which is preliminary data.</text>
</comment>
<protein>
    <submittedName>
        <fullName evidence="2">PAC2 family protein</fullName>
    </submittedName>
</protein>
<dbReference type="InterPro" id="IPR038389">
    <property type="entry name" value="PSMG2_sf"/>
</dbReference>
<dbReference type="AlphaFoldDB" id="A0A921JZ19"/>
<dbReference type="RefSeq" id="WP_303911564.1">
    <property type="nucleotide sequence ID" value="NZ_DYXM01000106.1"/>
</dbReference>
<dbReference type="Pfam" id="PF09754">
    <property type="entry name" value="PAC2"/>
    <property type="match status" value="1"/>
</dbReference>
<evidence type="ECO:0000256" key="1">
    <source>
        <dbReference type="SAM" id="MobiDB-lite"/>
    </source>
</evidence>
<evidence type="ECO:0000313" key="3">
    <source>
        <dbReference type="Proteomes" id="UP000776650"/>
    </source>
</evidence>
<name>A0A921JZ19_9ACTN</name>
<proteinExistence type="predicted"/>
<dbReference type="InterPro" id="IPR008492">
    <property type="entry name" value="Rv2714-like"/>
</dbReference>
<dbReference type="EMBL" id="DYXM01000106">
    <property type="protein sequence ID" value="HJE90486.1"/>
    <property type="molecule type" value="Genomic_DNA"/>
</dbReference>
<evidence type="ECO:0000313" key="2">
    <source>
        <dbReference type="EMBL" id="HJE90486.1"/>
    </source>
</evidence>